<keyword evidence="7" id="KW-0067">ATP-binding</keyword>
<dbReference type="SMART" id="SM00220">
    <property type="entry name" value="S_TKc"/>
    <property type="match status" value="1"/>
</dbReference>
<gene>
    <name evidence="12" type="ORF">Pmani_033940</name>
</gene>
<evidence type="ECO:0000256" key="6">
    <source>
        <dbReference type="ARBA" id="ARBA00022777"/>
    </source>
</evidence>
<evidence type="ECO:0000256" key="1">
    <source>
        <dbReference type="ARBA" id="ARBA00012513"/>
    </source>
</evidence>
<dbReference type="Pfam" id="PF00069">
    <property type="entry name" value="Pkinase"/>
    <property type="match status" value="1"/>
</dbReference>
<keyword evidence="5" id="KW-0547">Nucleotide-binding</keyword>
<keyword evidence="6" id="KW-0418">Kinase</keyword>
<accession>A0AAE1NPL5</accession>
<evidence type="ECO:0000256" key="7">
    <source>
        <dbReference type="ARBA" id="ARBA00022840"/>
    </source>
</evidence>
<dbReference type="SUPFAM" id="SSF56112">
    <property type="entry name" value="Protein kinase-like (PK-like)"/>
    <property type="match status" value="1"/>
</dbReference>
<comment type="caution">
    <text evidence="12">The sequence shown here is derived from an EMBL/GenBank/DDBJ whole genome shotgun (WGS) entry which is preliminary data.</text>
</comment>
<keyword evidence="4" id="KW-0808">Transferase</keyword>
<dbReference type="PROSITE" id="PS00108">
    <property type="entry name" value="PROTEIN_KINASE_ST"/>
    <property type="match status" value="1"/>
</dbReference>
<evidence type="ECO:0000256" key="4">
    <source>
        <dbReference type="ARBA" id="ARBA00022679"/>
    </source>
</evidence>
<dbReference type="InterPro" id="IPR000719">
    <property type="entry name" value="Prot_kinase_dom"/>
</dbReference>
<evidence type="ECO:0000256" key="9">
    <source>
        <dbReference type="ARBA" id="ARBA00048679"/>
    </source>
</evidence>
<dbReference type="InterPro" id="IPR008271">
    <property type="entry name" value="Ser/Thr_kinase_AS"/>
</dbReference>
<name>A0AAE1NPL5_9EUCA</name>
<dbReference type="GO" id="GO:0043065">
    <property type="term" value="P:positive regulation of apoptotic process"/>
    <property type="evidence" value="ECO:0007669"/>
    <property type="project" value="TreeGrafter"/>
</dbReference>
<evidence type="ECO:0000256" key="10">
    <source>
        <dbReference type="ARBA" id="ARBA00060827"/>
    </source>
</evidence>
<dbReference type="InterPro" id="IPR011009">
    <property type="entry name" value="Kinase-like_dom_sf"/>
</dbReference>
<keyword evidence="2" id="KW-0723">Serine/threonine-protein kinase</keyword>
<dbReference type="GO" id="GO:0004674">
    <property type="term" value="F:protein serine/threonine kinase activity"/>
    <property type="evidence" value="ECO:0007669"/>
    <property type="project" value="UniProtKB-KW"/>
</dbReference>
<evidence type="ECO:0000313" key="12">
    <source>
        <dbReference type="EMBL" id="KAK4293363.1"/>
    </source>
</evidence>
<keyword evidence="13" id="KW-1185">Reference proteome</keyword>
<evidence type="ECO:0000256" key="5">
    <source>
        <dbReference type="ARBA" id="ARBA00022741"/>
    </source>
</evidence>
<sequence>MNEFGGKMNEGKFAAVRRAQCLRTGTWYAAKVIRKRRRAQDVRHEIMHEAAVLLLARQAPKIVSLHHLYETNSEMILLLELAAGGELQRVIDEEECLDEEVVRRYMIHILTALRFLHSNNIAHLDLKPQNLLLMGQYPDTEVKLCDFGISRIILSDIEVREVVGTPDYVAPEILQYEPISLATDMWGVSTSPTICSVSASPNTPSCSSHNSWWWNPTVDSQ</sequence>
<evidence type="ECO:0000313" key="13">
    <source>
        <dbReference type="Proteomes" id="UP001292094"/>
    </source>
</evidence>
<evidence type="ECO:0000256" key="8">
    <source>
        <dbReference type="ARBA" id="ARBA00047899"/>
    </source>
</evidence>
<comment type="similarity">
    <text evidence="10">Belongs to the protein kinase superfamily. CAMK Ser/Thr protein kinase family. DAP kinase subfamily.</text>
</comment>
<dbReference type="GO" id="GO:0035556">
    <property type="term" value="P:intracellular signal transduction"/>
    <property type="evidence" value="ECO:0007669"/>
    <property type="project" value="TreeGrafter"/>
</dbReference>
<dbReference type="AlphaFoldDB" id="A0AAE1NPL5"/>
<dbReference type="PANTHER" id="PTHR24342:SF12">
    <property type="entry name" value="DEATH-ASSOCIATED PROTEIN KINASE RELATED"/>
    <property type="match status" value="1"/>
</dbReference>
<dbReference type="GO" id="GO:0005524">
    <property type="term" value="F:ATP binding"/>
    <property type="evidence" value="ECO:0007669"/>
    <property type="project" value="UniProtKB-KW"/>
</dbReference>
<dbReference type="PANTHER" id="PTHR24342">
    <property type="entry name" value="SERINE/THREONINE-PROTEIN KINASE 17"/>
    <property type="match status" value="1"/>
</dbReference>
<dbReference type="Proteomes" id="UP001292094">
    <property type="component" value="Unassembled WGS sequence"/>
</dbReference>
<dbReference type="Gene3D" id="1.10.510.10">
    <property type="entry name" value="Transferase(Phosphotransferase) domain 1"/>
    <property type="match status" value="1"/>
</dbReference>
<dbReference type="EMBL" id="JAWZYT010004569">
    <property type="protein sequence ID" value="KAK4293363.1"/>
    <property type="molecule type" value="Genomic_DNA"/>
</dbReference>
<comment type="catalytic activity">
    <reaction evidence="9">
        <text>L-seryl-[protein] + ATP = O-phospho-L-seryl-[protein] + ADP + H(+)</text>
        <dbReference type="Rhea" id="RHEA:17989"/>
        <dbReference type="Rhea" id="RHEA-COMP:9863"/>
        <dbReference type="Rhea" id="RHEA-COMP:11604"/>
        <dbReference type="ChEBI" id="CHEBI:15378"/>
        <dbReference type="ChEBI" id="CHEBI:29999"/>
        <dbReference type="ChEBI" id="CHEBI:30616"/>
        <dbReference type="ChEBI" id="CHEBI:83421"/>
        <dbReference type="ChEBI" id="CHEBI:456216"/>
        <dbReference type="EC" id="2.7.11.1"/>
    </reaction>
</comment>
<comment type="catalytic activity">
    <reaction evidence="8">
        <text>L-threonyl-[protein] + ATP = O-phospho-L-threonyl-[protein] + ADP + H(+)</text>
        <dbReference type="Rhea" id="RHEA:46608"/>
        <dbReference type="Rhea" id="RHEA-COMP:11060"/>
        <dbReference type="Rhea" id="RHEA-COMP:11605"/>
        <dbReference type="ChEBI" id="CHEBI:15378"/>
        <dbReference type="ChEBI" id="CHEBI:30013"/>
        <dbReference type="ChEBI" id="CHEBI:30616"/>
        <dbReference type="ChEBI" id="CHEBI:61977"/>
        <dbReference type="ChEBI" id="CHEBI:456216"/>
        <dbReference type="EC" id="2.7.11.1"/>
    </reaction>
</comment>
<evidence type="ECO:0000256" key="2">
    <source>
        <dbReference type="ARBA" id="ARBA00022527"/>
    </source>
</evidence>
<dbReference type="Gene3D" id="3.30.200.20">
    <property type="entry name" value="Phosphorylase Kinase, domain 1"/>
    <property type="match status" value="1"/>
</dbReference>
<organism evidence="12 13">
    <name type="scientific">Petrolisthes manimaculis</name>
    <dbReference type="NCBI Taxonomy" id="1843537"/>
    <lineage>
        <taxon>Eukaryota</taxon>
        <taxon>Metazoa</taxon>
        <taxon>Ecdysozoa</taxon>
        <taxon>Arthropoda</taxon>
        <taxon>Crustacea</taxon>
        <taxon>Multicrustacea</taxon>
        <taxon>Malacostraca</taxon>
        <taxon>Eumalacostraca</taxon>
        <taxon>Eucarida</taxon>
        <taxon>Decapoda</taxon>
        <taxon>Pleocyemata</taxon>
        <taxon>Anomura</taxon>
        <taxon>Galatheoidea</taxon>
        <taxon>Porcellanidae</taxon>
        <taxon>Petrolisthes</taxon>
    </lineage>
</organism>
<dbReference type="GO" id="GO:0005634">
    <property type="term" value="C:nucleus"/>
    <property type="evidence" value="ECO:0007669"/>
    <property type="project" value="TreeGrafter"/>
</dbReference>
<proteinExistence type="inferred from homology"/>
<evidence type="ECO:0000259" key="11">
    <source>
        <dbReference type="PROSITE" id="PS50011"/>
    </source>
</evidence>
<dbReference type="PROSITE" id="PS50011">
    <property type="entry name" value="PROTEIN_KINASE_DOM"/>
    <property type="match status" value="1"/>
</dbReference>
<protein>
    <recommendedName>
        <fullName evidence="1">non-specific serine/threonine protein kinase</fullName>
        <ecNumber evidence="1">2.7.11.1</ecNumber>
    </recommendedName>
</protein>
<dbReference type="EC" id="2.7.11.1" evidence="1"/>
<dbReference type="FunFam" id="3.30.200.20:FF:000175">
    <property type="entry name" value="Serine/threonine-protein kinase 17B"/>
    <property type="match status" value="1"/>
</dbReference>
<evidence type="ECO:0000256" key="3">
    <source>
        <dbReference type="ARBA" id="ARBA00022553"/>
    </source>
</evidence>
<feature type="domain" description="Protein kinase" evidence="11">
    <location>
        <begin position="2"/>
        <end position="221"/>
    </location>
</feature>
<keyword evidence="3" id="KW-0597">Phosphoprotein</keyword>
<reference evidence="12" key="1">
    <citation type="submission" date="2023-11" db="EMBL/GenBank/DDBJ databases">
        <title>Genome assemblies of two species of porcelain crab, Petrolisthes cinctipes and Petrolisthes manimaculis (Anomura: Porcellanidae).</title>
        <authorList>
            <person name="Angst P."/>
        </authorList>
    </citation>
    <scope>NUCLEOTIDE SEQUENCE</scope>
    <source>
        <strain evidence="12">PB745_02</strain>
        <tissue evidence="12">Gill</tissue>
    </source>
</reference>